<comment type="caution">
    <text evidence="2">The sequence shown here is derived from an EMBL/GenBank/DDBJ whole genome shotgun (WGS) entry which is preliminary data.</text>
</comment>
<evidence type="ECO:0000313" key="2">
    <source>
        <dbReference type="EMBL" id="KAG8594114.1"/>
    </source>
</evidence>
<reference evidence="2" key="1">
    <citation type="thesis" date="2020" institute="ProQuest LLC" country="789 East Eisenhower Parkway, Ann Arbor, MI, USA">
        <title>Comparative Genomics and Chromosome Evolution.</title>
        <authorList>
            <person name="Mudd A.B."/>
        </authorList>
    </citation>
    <scope>NUCLEOTIDE SEQUENCE</scope>
    <source>
        <strain evidence="2">237g6f4</strain>
        <tissue evidence="2">Blood</tissue>
    </source>
</reference>
<proteinExistence type="predicted"/>
<feature type="region of interest" description="Disordered" evidence="1">
    <location>
        <begin position="75"/>
        <end position="105"/>
    </location>
</feature>
<evidence type="ECO:0000313" key="3">
    <source>
        <dbReference type="Proteomes" id="UP000824782"/>
    </source>
</evidence>
<accession>A0AAV7D9H5</accession>
<organism evidence="2 3">
    <name type="scientific">Engystomops pustulosus</name>
    <name type="common">Tungara frog</name>
    <name type="synonym">Physalaemus pustulosus</name>
    <dbReference type="NCBI Taxonomy" id="76066"/>
    <lineage>
        <taxon>Eukaryota</taxon>
        <taxon>Metazoa</taxon>
        <taxon>Chordata</taxon>
        <taxon>Craniata</taxon>
        <taxon>Vertebrata</taxon>
        <taxon>Euteleostomi</taxon>
        <taxon>Amphibia</taxon>
        <taxon>Batrachia</taxon>
        <taxon>Anura</taxon>
        <taxon>Neobatrachia</taxon>
        <taxon>Hyloidea</taxon>
        <taxon>Leptodactylidae</taxon>
        <taxon>Leiuperinae</taxon>
        <taxon>Engystomops</taxon>
    </lineage>
</organism>
<dbReference type="EMBL" id="WNYA01000001">
    <property type="protein sequence ID" value="KAG8594114.1"/>
    <property type="molecule type" value="Genomic_DNA"/>
</dbReference>
<gene>
    <name evidence="2" type="ORF">GDO81_001081</name>
</gene>
<name>A0AAV7D9H5_ENGPU</name>
<protein>
    <submittedName>
        <fullName evidence="2">Uncharacterized protein</fullName>
    </submittedName>
</protein>
<feature type="compositionally biased region" description="Polar residues" evidence="1">
    <location>
        <begin position="75"/>
        <end position="86"/>
    </location>
</feature>
<evidence type="ECO:0000256" key="1">
    <source>
        <dbReference type="SAM" id="MobiDB-lite"/>
    </source>
</evidence>
<sequence length="105" mass="11787">MSEFLVCVSHAHRHVCCYCEQFSCSMVCSFHPVCIFSEFLAIGVADFGQLRNGFDLFQQTASLINSCKQGISTDNSQSGYIQQTTSPRRRLAPKHVMGSSFRGRR</sequence>
<dbReference type="Proteomes" id="UP000824782">
    <property type="component" value="Unassembled WGS sequence"/>
</dbReference>
<dbReference type="AlphaFoldDB" id="A0AAV7D9H5"/>
<keyword evidence="3" id="KW-1185">Reference proteome</keyword>